<evidence type="ECO:0000259" key="1">
    <source>
        <dbReference type="SMART" id="SM00481"/>
    </source>
</evidence>
<comment type="caution">
    <text evidence="2">The sequence shown here is derived from an EMBL/GenBank/DDBJ whole genome shotgun (WGS) entry which is preliminary data.</text>
</comment>
<evidence type="ECO:0000313" key="3">
    <source>
        <dbReference type="Proteomes" id="UP000195326"/>
    </source>
</evidence>
<accession>A0A1Y4LXF2</accession>
<dbReference type="STRING" id="501571.GCA_900143195_01075"/>
<dbReference type="EMBL" id="NFKL01000007">
    <property type="protein sequence ID" value="OUP59032.1"/>
    <property type="molecule type" value="Genomic_DNA"/>
</dbReference>
<feature type="domain" description="Polymerase/histidinol phosphatase N-terminal" evidence="1">
    <location>
        <begin position="161"/>
        <end position="226"/>
    </location>
</feature>
<dbReference type="InterPro" id="IPR016195">
    <property type="entry name" value="Pol/histidinol_Pase-like"/>
</dbReference>
<dbReference type="AlphaFoldDB" id="A0A1Y4LXF2"/>
<evidence type="ECO:0000313" key="2">
    <source>
        <dbReference type="EMBL" id="OUP59032.1"/>
    </source>
</evidence>
<dbReference type="Gene3D" id="3.20.20.140">
    <property type="entry name" value="Metal-dependent hydrolases"/>
    <property type="match status" value="1"/>
</dbReference>
<reference evidence="3" key="1">
    <citation type="submission" date="2017-04" db="EMBL/GenBank/DDBJ databases">
        <title>Function of individual gut microbiota members based on whole genome sequencing of pure cultures obtained from chicken caecum.</title>
        <authorList>
            <person name="Medvecky M."/>
            <person name="Cejkova D."/>
            <person name="Polansky O."/>
            <person name="Karasova D."/>
            <person name="Kubasova T."/>
            <person name="Cizek A."/>
            <person name="Rychlik I."/>
        </authorList>
    </citation>
    <scope>NUCLEOTIDE SEQUENCE [LARGE SCALE GENOMIC DNA]</scope>
    <source>
        <strain evidence="3">An179</strain>
    </source>
</reference>
<dbReference type="PANTHER" id="PTHR42924">
    <property type="entry name" value="EXONUCLEASE"/>
    <property type="match status" value="1"/>
</dbReference>
<gene>
    <name evidence="2" type="ORF">B5F15_06070</name>
</gene>
<dbReference type="RefSeq" id="WP_087414723.1">
    <property type="nucleotide sequence ID" value="NZ_NFKL01000007.1"/>
</dbReference>
<dbReference type="InterPro" id="IPR003141">
    <property type="entry name" value="Pol/His_phosphatase_N"/>
</dbReference>
<sequence length="476" mass="54329">MEILLQKEFVFHPEDDRTNRIISFETERDYDHLEFVCEYSPKTISDPDLVAREVQKGMDKSGWTGRKLFPADMDECKVLMNFVTFSLDHEGEYVGCAHRHDPEQVIVISEQGSSRGFFAHKAAKGNWRIVLNVQAAIPEHELTYHLTVIGCDKPAYTYRPFEMHCHTLHSDGRFTVHDLAHAVKDYGYVGFALTDHNTEAGQAELTPELAAETVPAIRGIEWTTFFGHMLVLGCEHYVDWRFALPEDIDTYTAQIREAGGIAGIAHPFNIGAPMCAGCRWDFKVKNWDDITYIEVWSQEDPMVRTKNIMAIEWWTNLLNEGHHLACTAGRDWHCKDSEEVITTATYLGLPEGKVTQENALDALRAGRTYVTLGPTMDIEVRQDGKEYNLGDTLKAGTCEVRVDVRLNERRDMWEKWGIEVREIALTGPAGTKKYPYRGDLFCVQAEGDRWLRVELYGDKDRQYGQLLAMSSPVYFA</sequence>
<dbReference type="GO" id="GO:0035312">
    <property type="term" value="F:5'-3' DNA exonuclease activity"/>
    <property type="evidence" value="ECO:0007669"/>
    <property type="project" value="TreeGrafter"/>
</dbReference>
<dbReference type="Proteomes" id="UP000195326">
    <property type="component" value="Unassembled WGS sequence"/>
</dbReference>
<name>A0A1Y4LXF2_9FIRM</name>
<dbReference type="SMART" id="SM00481">
    <property type="entry name" value="POLIIIAc"/>
    <property type="match status" value="1"/>
</dbReference>
<proteinExistence type="predicted"/>
<dbReference type="NCBIfam" id="NF038032">
    <property type="entry name" value="CehA_McbA_metalo"/>
    <property type="match status" value="1"/>
</dbReference>
<dbReference type="SUPFAM" id="SSF89550">
    <property type="entry name" value="PHP domain-like"/>
    <property type="match status" value="1"/>
</dbReference>
<protein>
    <recommendedName>
        <fullName evidence="1">Polymerase/histidinol phosphatase N-terminal domain-containing protein</fullName>
    </recommendedName>
</protein>
<dbReference type="GO" id="GO:0004534">
    <property type="term" value="F:5'-3' RNA exonuclease activity"/>
    <property type="evidence" value="ECO:0007669"/>
    <property type="project" value="TreeGrafter"/>
</dbReference>
<dbReference type="InterPro" id="IPR052018">
    <property type="entry name" value="PHP_domain"/>
</dbReference>
<organism evidence="2 3">
    <name type="scientific">Butyricicoccus pullicaecorum</name>
    <dbReference type="NCBI Taxonomy" id="501571"/>
    <lineage>
        <taxon>Bacteria</taxon>
        <taxon>Bacillati</taxon>
        <taxon>Bacillota</taxon>
        <taxon>Clostridia</taxon>
        <taxon>Eubacteriales</taxon>
        <taxon>Butyricicoccaceae</taxon>
        <taxon>Butyricicoccus</taxon>
    </lineage>
</organism>
<dbReference type="PANTHER" id="PTHR42924:SF3">
    <property type="entry name" value="POLYMERASE_HISTIDINOL PHOSPHATASE N-TERMINAL DOMAIN-CONTAINING PROTEIN"/>
    <property type="match status" value="1"/>
</dbReference>